<proteinExistence type="predicted"/>
<dbReference type="InterPro" id="IPR013640">
    <property type="entry name" value="Vfa1"/>
</dbReference>
<feature type="compositionally biased region" description="Basic and acidic residues" evidence="1">
    <location>
        <begin position="97"/>
        <end position="117"/>
    </location>
</feature>
<feature type="region of interest" description="Disordered" evidence="1">
    <location>
        <begin position="92"/>
        <end position="143"/>
    </location>
</feature>
<organism evidence="2 3">
    <name type="scientific">Rhizopus oryzae</name>
    <name type="common">Mucormycosis agent</name>
    <name type="synonym">Rhizopus arrhizus var. delemar</name>
    <dbReference type="NCBI Taxonomy" id="64495"/>
    <lineage>
        <taxon>Eukaryota</taxon>
        <taxon>Fungi</taxon>
        <taxon>Fungi incertae sedis</taxon>
        <taxon>Mucoromycota</taxon>
        <taxon>Mucoromycotina</taxon>
        <taxon>Mucoromycetes</taxon>
        <taxon>Mucorales</taxon>
        <taxon>Mucorineae</taxon>
        <taxon>Rhizopodaceae</taxon>
        <taxon>Rhizopus</taxon>
    </lineage>
</organism>
<protein>
    <recommendedName>
        <fullName evidence="4">VPS4-associated protein 1</fullName>
    </recommendedName>
</protein>
<dbReference type="Pfam" id="PF08432">
    <property type="entry name" value="Vfa1"/>
    <property type="match status" value="1"/>
</dbReference>
<evidence type="ECO:0000313" key="2">
    <source>
        <dbReference type="EMBL" id="KAG1541306.1"/>
    </source>
</evidence>
<dbReference type="PANTHER" id="PTHR28218:SF1">
    <property type="entry name" value="VPS4-ASSOCIATED PROTEIN 1"/>
    <property type="match status" value="1"/>
</dbReference>
<evidence type="ECO:0000313" key="3">
    <source>
        <dbReference type="Proteomes" id="UP000717996"/>
    </source>
</evidence>
<dbReference type="GO" id="GO:0007034">
    <property type="term" value="P:vacuolar transport"/>
    <property type="evidence" value="ECO:0007669"/>
    <property type="project" value="TreeGrafter"/>
</dbReference>
<sequence length="193" mass="22619">MTSFQNLYVARLITNERPCFVCSKFTNVVLTLADNSNKDWFSICKVHLGDFNFCTKLGGVKEPKVVKKEHKGQPESDSVSDLVSTIGSAWKSWRSKGTTEEEKTEKKEEKTEEKKEEKEEEKEEEKKEKKEEGMVKESSPVQQQQPVRFILQKDYFYLRQREYSKKLKKKEANEKMKVLQFPEVPKDLPSLKK</sequence>
<dbReference type="AlphaFoldDB" id="A0A9P7C9B9"/>
<dbReference type="OrthoDB" id="2158714at2759"/>
<feature type="compositionally biased region" description="Basic and acidic residues" evidence="1">
    <location>
        <begin position="124"/>
        <end position="135"/>
    </location>
</feature>
<dbReference type="PANTHER" id="PTHR28218">
    <property type="entry name" value="VPS4-ASSOCIATED PROTEIN 1"/>
    <property type="match status" value="1"/>
</dbReference>
<dbReference type="Proteomes" id="UP000717996">
    <property type="component" value="Unassembled WGS sequence"/>
</dbReference>
<dbReference type="GO" id="GO:0005768">
    <property type="term" value="C:endosome"/>
    <property type="evidence" value="ECO:0007669"/>
    <property type="project" value="TreeGrafter"/>
</dbReference>
<gene>
    <name evidence="2" type="ORF">G6F51_007980</name>
</gene>
<comment type="caution">
    <text evidence="2">The sequence shown here is derived from an EMBL/GenBank/DDBJ whole genome shotgun (WGS) entry which is preliminary data.</text>
</comment>
<evidence type="ECO:0008006" key="4">
    <source>
        <dbReference type="Google" id="ProtNLM"/>
    </source>
</evidence>
<dbReference type="OMA" id="FYVCPAH"/>
<accession>A0A9P7C9B9</accession>
<name>A0A9P7C9B9_RHIOR</name>
<evidence type="ECO:0000256" key="1">
    <source>
        <dbReference type="SAM" id="MobiDB-lite"/>
    </source>
</evidence>
<reference evidence="2" key="1">
    <citation type="journal article" date="2020" name="Microb. Genom.">
        <title>Genetic diversity of clinical and environmental Mucorales isolates obtained from an investigation of mucormycosis cases among solid organ transplant recipients.</title>
        <authorList>
            <person name="Nguyen M.H."/>
            <person name="Kaul D."/>
            <person name="Muto C."/>
            <person name="Cheng S.J."/>
            <person name="Richter R.A."/>
            <person name="Bruno V.M."/>
            <person name="Liu G."/>
            <person name="Beyhan S."/>
            <person name="Sundermann A.J."/>
            <person name="Mounaud S."/>
            <person name="Pasculle A.W."/>
            <person name="Nierman W.C."/>
            <person name="Driscoll E."/>
            <person name="Cumbie R."/>
            <person name="Clancy C.J."/>
            <person name="Dupont C.L."/>
        </authorList>
    </citation>
    <scope>NUCLEOTIDE SEQUENCE</scope>
    <source>
        <strain evidence="2">GL16</strain>
    </source>
</reference>
<dbReference type="EMBL" id="JAANIT010001257">
    <property type="protein sequence ID" value="KAG1541306.1"/>
    <property type="molecule type" value="Genomic_DNA"/>
</dbReference>